<dbReference type="EMBL" id="JADBJN010000004">
    <property type="protein sequence ID" value="KAG5667408.1"/>
    <property type="molecule type" value="Genomic_DNA"/>
</dbReference>
<feature type="signal peptide" evidence="1">
    <location>
        <begin position="1"/>
        <end position="16"/>
    </location>
</feature>
<keyword evidence="1" id="KW-0732">Signal</keyword>
<evidence type="ECO:0000313" key="2">
    <source>
        <dbReference type="EMBL" id="KAG5667408.1"/>
    </source>
</evidence>
<evidence type="ECO:0000256" key="1">
    <source>
        <dbReference type="SAM" id="SignalP"/>
    </source>
</evidence>
<evidence type="ECO:0008006" key="4">
    <source>
        <dbReference type="Google" id="ProtNLM"/>
    </source>
</evidence>
<sequence length="246" mass="29366">MLKFLICLLLFHQVCSFNFESLSNILEEPKKIQKFQLPYHIFIRLELRAMKNFNSEKIVNDWQNCLLNKLGIPHQIDIIQQEISKTEEDHYAMMKKFYKQKEQKILQAIRYASIVDCHIDGISNLSTIAERIYDEIEVKIDKLDFDCLILEFKDSKKLSKSQKIIFNTIYCRNQIEFFDKLYQKSTINEVSNNFSDFGLKKCLTKKLLENNQIINKENENKIESDIRKYFDTFIVCVSEEIQFEIK</sequence>
<accession>A0A9J6BCW3</accession>
<feature type="chain" id="PRO_5039904550" description="Secreted protein" evidence="1">
    <location>
        <begin position="17"/>
        <end position="246"/>
    </location>
</feature>
<comment type="caution">
    <text evidence="2">The sequence shown here is derived from an EMBL/GenBank/DDBJ whole genome shotgun (WGS) entry which is preliminary data.</text>
</comment>
<proteinExistence type="predicted"/>
<reference evidence="2" key="1">
    <citation type="submission" date="2021-03" db="EMBL/GenBank/DDBJ databases">
        <title>Chromosome level genome of the anhydrobiotic midge Polypedilum vanderplanki.</title>
        <authorList>
            <person name="Yoshida Y."/>
            <person name="Kikawada T."/>
            <person name="Gusev O."/>
        </authorList>
    </citation>
    <scope>NUCLEOTIDE SEQUENCE</scope>
    <source>
        <strain evidence="2">NIAS01</strain>
        <tissue evidence="2">Whole body or cell culture</tissue>
    </source>
</reference>
<evidence type="ECO:0000313" key="3">
    <source>
        <dbReference type="Proteomes" id="UP001107558"/>
    </source>
</evidence>
<keyword evidence="3" id="KW-1185">Reference proteome</keyword>
<dbReference type="Proteomes" id="UP001107558">
    <property type="component" value="Chromosome 4"/>
</dbReference>
<name>A0A9J6BCW3_POLVA</name>
<gene>
    <name evidence="2" type="ORF">PVAND_015389</name>
</gene>
<organism evidence="2 3">
    <name type="scientific">Polypedilum vanderplanki</name>
    <name type="common">Sleeping chironomid midge</name>
    <dbReference type="NCBI Taxonomy" id="319348"/>
    <lineage>
        <taxon>Eukaryota</taxon>
        <taxon>Metazoa</taxon>
        <taxon>Ecdysozoa</taxon>
        <taxon>Arthropoda</taxon>
        <taxon>Hexapoda</taxon>
        <taxon>Insecta</taxon>
        <taxon>Pterygota</taxon>
        <taxon>Neoptera</taxon>
        <taxon>Endopterygota</taxon>
        <taxon>Diptera</taxon>
        <taxon>Nematocera</taxon>
        <taxon>Chironomoidea</taxon>
        <taxon>Chironomidae</taxon>
        <taxon>Chironominae</taxon>
        <taxon>Polypedilum</taxon>
        <taxon>Polypedilum</taxon>
    </lineage>
</organism>
<protein>
    <recommendedName>
        <fullName evidence="4">Secreted protein</fullName>
    </recommendedName>
</protein>
<dbReference type="AlphaFoldDB" id="A0A9J6BCW3"/>